<dbReference type="SMART" id="SM00862">
    <property type="entry name" value="Trans_reg_C"/>
    <property type="match status" value="1"/>
</dbReference>
<dbReference type="GO" id="GO:0005829">
    <property type="term" value="C:cytosol"/>
    <property type="evidence" value="ECO:0007669"/>
    <property type="project" value="TreeGrafter"/>
</dbReference>
<dbReference type="PROSITE" id="PS50110">
    <property type="entry name" value="RESPONSE_REGULATORY"/>
    <property type="match status" value="1"/>
</dbReference>
<protein>
    <recommendedName>
        <fullName evidence="1">Phosphate regulon transcriptional regulatory protein PhoB</fullName>
    </recommendedName>
</protein>
<evidence type="ECO:0000259" key="10">
    <source>
        <dbReference type="PROSITE" id="PS50110"/>
    </source>
</evidence>
<evidence type="ECO:0000313" key="13">
    <source>
        <dbReference type="Proteomes" id="UP000019184"/>
    </source>
</evidence>
<evidence type="ECO:0000256" key="6">
    <source>
        <dbReference type="ARBA" id="ARBA00023163"/>
    </source>
</evidence>
<evidence type="ECO:0000256" key="8">
    <source>
        <dbReference type="PROSITE-ProRule" id="PRU00169"/>
    </source>
</evidence>
<dbReference type="InterPro" id="IPR036388">
    <property type="entry name" value="WH-like_DNA-bd_sf"/>
</dbReference>
<dbReference type="Pfam" id="PF00486">
    <property type="entry name" value="Trans_reg_C"/>
    <property type="match status" value="1"/>
</dbReference>
<dbReference type="InterPro" id="IPR001867">
    <property type="entry name" value="OmpR/PhoB-type_DNA-bd"/>
</dbReference>
<evidence type="ECO:0000256" key="5">
    <source>
        <dbReference type="ARBA" id="ARBA00023125"/>
    </source>
</evidence>
<dbReference type="GO" id="GO:0000976">
    <property type="term" value="F:transcription cis-regulatory region binding"/>
    <property type="evidence" value="ECO:0007669"/>
    <property type="project" value="TreeGrafter"/>
</dbReference>
<feature type="domain" description="OmpR/PhoB-type" evidence="11">
    <location>
        <begin position="145"/>
        <end position="244"/>
    </location>
</feature>
<evidence type="ECO:0000256" key="4">
    <source>
        <dbReference type="ARBA" id="ARBA00023015"/>
    </source>
</evidence>
<proteinExistence type="predicted"/>
<dbReference type="SUPFAM" id="SSF46894">
    <property type="entry name" value="C-terminal effector domain of the bipartite response regulators"/>
    <property type="match status" value="1"/>
</dbReference>
<sequence length="246" mass="27695">MWADTKTELEPMARHLLLVEDDREIAALVELHLRDIYCTADITGSGQDALTRYARCRYDLVILDLMLPDLDGLTVCQRLRAGGDYVPILMLTAKSSELDRVLGLELGADDYLVKPFSFPELLARVKALLRRAEALRSSGGATPDDARVTCGSLVIEVSQRRVTLAGRELALTVKEFDLLLHFARQPGRVFSRSQLLDQIWGYSHEGYEHTVNSHINRLRAKLEPNPAEPHYLLTVWGIGYKFTESC</sequence>
<keyword evidence="5 9" id="KW-0238">DNA-binding</keyword>
<dbReference type="GO" id="GO:0032993">
    <property type="term" value="C:protein-DNA complex"/>
    <property type="evidence" value="ECO:0007669"/>
    <property type="project" value="TreeGrafter"/>
</dbReference>
<dbReference type="PROSITE" id="PS51755">
    <property type="entry name" value="OMPR_PHOB"/>
    <property type="match status" value="1"/>
</dbReference>
<evidence type="ECO:0000256" key="9">
    <source>
        <dbReference type="PROSITE-ProRule" id="PRU01091"/>
    </source>
</evidence>
<dbReference type="Gene3D" id="6.10.250.690">
    <property type="match status" value="1"/>
</dbReference>
<dbReference type="SUPFAM" id="SSF52172">
    <property type="entry name" value="CheY-like"/>
    <property type="match status" value="1"/>
</dbReference>
<dbReference type="Gene3D" id="3.40.50.2300">
    <property type="match status" value="1"/>
</dbReference>
<keyword evidence="3" id="KW-0902">Two-component regulatory system</keyword>
<evidence type="ECO:0000256" key="7">
    <source>
        <dbReference type="ARBA" id="ARBA00024735"/>
    </source>
</evidence>
<evidence type="ECO:0000256" key="2">
    <source>
        <dbReference type="ARBA" id="ARBA00022553"/>
    </source>
</evidence>
<accession>A0A7U7J230</accession>
<dbReference type="Proteomes" id="UP000019184">
    <property type="component" value="Unassembled WGS sequence"/>
</dbReference>
<keyword evidence="6" id="KW-0804">Transcription</keyword>
<dbReference type="GO" id="GO:0000156">
    <property type="term" value="F:phosphorelay response regulator activity"/>
    <property type="evidence" value="ECO:0007669"/>
    <property type="project" value="TreeGrafter"/>
</dbReference>
<dbReference type="InterPro" id="IPR016032">
    <property type="entry name" value="Sig_transdc_resp-reg_C-effctor"/>
</dbReference>
<dbReference type="CDD" id="cd00383">
    <property type="entry name" value="trans_reg_C"/>
    <property type="match status" value="1"/>
</dbReference>
<dbReference type="PANTHER" id="PTHR48111">
    <property type="entry name" value="REGULATOR OF RPOS"/>
    <property type="match status" value="1"/>
</dbReference>
<evidence type="ECO:0000313" key="12">
    <source>
        <dbReference type="EMBL" id="CDH44563.1"/>
    </source>
</evidence>
<dbReference type="AlphaFoldDB" id="A0A7U7J230"/>
<dbReference type="InterPro" id="IPR039420">
    <property type="entry name" value="WalR-like"/>
</dbReference>
<dbReference type="Pfam" id="PF00072">
    <property type="entry name" value="Response_reg"/>
    <property type="match status" value="1"/>
</dbReference>
<feature type="DNA-binding region" description="OmpR/PhoB-type" evidence="9">
    <location>
        <begin position="145"/>
        <end position="244"/>
    </location>
</feature>
<feature type="modified residue" description="4-aspartylphosphate" evidence="8">
    <location>
        <position position="64"/>
    </location>
</feature>
<gene>
    <name evidence="12" type="ORF">BN874_1740015</name>
</gene>
<name>A0A7U7J230_9GAMM</name>
<dbReference type="FunFam" id="1.10.10.10:FF:000018">
    <property type="entry name" value="DNA-binding response regulator ResD"/>
    <property type="match status" value="1"/>
</dbReference>
<evidence type="ECO:0000259" key="11">
    <source>
        <dbReference type="PROSITE" id="PS51755"/>
    </source>
</evidence>
<comment type="caution">
    <text evidence="12">The sequence shown here is derived from an EMBL/GenBank/DDBJ whole genome shotgun (WGS) entry which is preliminary data.</text>
</comment>
<keyword evidence="13" id="KW-1185">Reference proteome</keyword>
<evidence type="ECO:0000256" key="1">
    <source>
        <dbReference type="ARBA" id="ARBA00013332"/>
    </source>
</evidence>
<dbReference type="PANTHER" id="PTHR48111:SF1">
    <property type="entry name" value="TWO-COMPONENT RESPONSE REGULATOR ORR33"/>
    <property type="match status" value="1"/>
</dbReference>
<dbReference type="Gene3D" id="1.10.10.10">
    <property type="entry name" value="Winged helix-like DNA-binding domain superfamily/Winged helix DNA-binding domain"/>
    <property type="match status" value="1"/>
</dbReference>
<dbReference type="CDD" id="cd17574">
    <property type="entry name" value="REC_OmpR"/>
    <property type="match status" value="1"/>
</dbReference>
<reference evidence="12 13" key="1">
    <citation type="journal article" date="2014" name="ISME J.">
        <title>Candidatus Competibacter-lineage genomes retrieved from metagenomes reveal functional metabolic diversity.</title>
        <authorList>
            <person name="McIlroy S.J."/>
            <person name="Albertsen M."/>
            <person name="Andresen E.K."/>
            <person name="Saunders A.M."/>
            <person name="Kristiansen R."/>
            <person name="Stokholm-Bjerregaard M."/>
            <person name="Nielsen K.L."/>
            <person name="Nielsen P.H."/>
        </authorList>
    </citation>
    <scope>NUCLEOTIDE SEQUENCE [LARGE SCALE GENOMIC DNA]</scope>
    <source>
        <strain evidence="12 13">Run_B_J11</strain>
    </source>
</reference>
<comment type="function">
    <text evidence="7">This protein is a positive regulator for the phosphate regulon. Transcription of this operon is positively regulated by PhoB and PhoR when phosphate is limited.</text>
</comment>
<dbReference type="SMART" id="SM00448">
    <property type="entry name" value="REC"/>
    <property type="match status" value="1"/>
</dbReference>
<evidence type="ECO:0000256" key="3">
    <source>
        <dbReference type="ARBA" id="ARBA00023012"/>
    </source>
</evidence>
<dbReference type="EMBL" id="CBTK010000084">
    <property type="protein sequence ID" value="CDH44563.1"/>
    <property type="molecule type" value="Genomic_DNA"/>
</dbReference>
<organism evidence="12 13">
    <name type="scientific">Candidatus Contendobacter odensis Run_B_J11</name>
    <dbReference type="NCBI Taxonomy" id="1400861"/>
    <lineage>
        <taxon>Bacteria</taxon>
        <taxon>Pseudomonadati</taxon>
        <taxon>Pseudomonadota</taxon>
        <taxon>Gammaproteobacteria</taxon>
        <taxon>Candidatus Competibacteraceae</taxon>
        <taxon>Candidatus Contendibacter</taxon>
    </lineage>
</organism>
<keyword evidence="4" id="KW-0805">Transcription regulation</keyword>
<feature type="domain" description="Response regulatory" evidence="10">
    <location>
        <begin position="15"/>
        <end position="129"/>
    </location>
</feature>
<dbReference type="GO" id="GO:0006355">
    <property type="term" value="P:regulation of DNA-templated transcription"/>
    <property type="evidence" value="ECO:0007669"/>
    <property type="project" value="InterPro"/>
</dbReference>
<dbReference type="InterPro" id="IPR011006">
    <property type="entry name" value="CheY-like_superfamily"/>
</dbReference>
<keyword evidence="2 8" id="KW-0597">Phosphoprotein</keyword>
<dbReference type="InterPro" id="IPR001789">
    <property type="entry name" value="Sig_transdc_resp-reg_receiver"/>
</dbReference>